<dbReference type="EC" id="3.2.2.22" evidence="1"/>
<dbReference type="Proteomes" id="UP001141552">
    <property type="component" value="Unassembled WGS sequence"/>
</dbReference>
<dbReference type="GO" id="GO:0017148">
    <property type="term" value="P:negative regulation of translation"/>
    <property type="evidence" value="ECO:0007669"/>
    <property type="project" value="UniProtKB-KW"/>
</dbReference>
<dbReference type="Gene3D" id="3.40.420.10">
    <property type="entry name" value="Ricin (A subunit), domain 1"/>
    <property type="match status" value="1"/>
</dbReference>
<evidence type="ECO:0000256" key="2">
    <source>
        <dbReference type="SAM" id="SignalP"/>
    </source>
</evidence>
<dbReference type="Pfam" id="PF00161">
    <property type="entry name" value="RIP"/>
    <property type="match status" value="1"/>
</dbReference>
<keyword evidence="4" id="KW-1185">Reference proteome</keyword>
<dbReference type="PRINTS" id="PR00396">
    <property type="entry name" value="SHIGARICIN"/>
</dbReference>
<name>A0A9Q0J3Y4_9ROSI</name>
<keyword evidence="1" id="KW-0378">Hydrolase</keyword>
<comment type="caution">
    <text evidence="3">The sequence shown here is derived from an EMBL/GenBank/DDBJ whole genome shotgun (WGS) entry which is preliminary data.</text>
</comment>
<comment type="catalytic activity">
    <reaction evidence="1">
        <text>Endohydrolysis of the N-glycosidic bond at one specific adenosine on the 28S rRNA.</text>
        <dbReference type="EC" id="3.2.2.22"/>
    </reaction>
</comment>
<keyword evidence="1" id="KW-0652">Protein synthesis inhibitor</keyword>
<evidence type="ECO:0000313" key="4">
    <source>
        <dbReference type="Proteomes" id="UP001141552"/>
    </source>
</evidence>
<dbReference type="GO" id="GO:0030598">
    <property type="term" value="F:rRNA N-glycosylase activity"/>
    <property type="evidence" value="ECO:0007669"/>
    <property type="project" value="UniProtKB-EC"/>
</dbReference>
<reference evidence="3" key="1">
    <citation type="submission" date="2022-02" db="EMBL/GenBank/DDBJ databases">
        <authorList>
            <person name="Henning P.M."/>
            <person name="McCubbin A.G."/>
            <person name="Shore J.S."/>
        </authorList>
    </citation>
    <scope>NUCLEOTIDE SEQUENCE</scope>
    <source>
        <strain evidence="3">F60SS</strain>
        <tissue evidence="3">Leaves</tissue>
    </source>
</reference>
<evidence type="ECO:0000313" key="3">
    <source>
        <dbReference type="EMBL" id="KAJ4828721.1"/>
    </source>
</evidence>
<dbReference type="InterPro" id="IPR036041">
    <property type="entry name" value="Ribosome-inact_prot_sf"/>
</dbReference>
<organism evidence="3 4">
    <name type="scientific">Turnera subulata</name>
    <dbReference type="NCBI Taxonomy" id="218843"/>
    <lineage>
        <taxon>Eukaryota</taxon>
        <taxon>Viridiplantae</taxon>
        <taxon>Streptophyta</taxon>
        <taxon>Embryophyta</taxon>
        <taxon>Tracheophyta</taxon>
        <taxon>Spermatophyta</taxon>
        <taxon>Magnoliopsida</taxon>
        <taxon>eudicotyledons</taxon>
        <taxon>Gunneridae</taxon>
        <taxon>Pentapetalae</taxon>
        <taxon>rosids</taxon>
        <taxon>fabids</taxon>
        <taxon>Malpighiales</taxon>
        <taxon>Passifloraceae</taxon>
        <taxon>Turnera</taxon>
    </lineage>
</organism>
<accession>A0A9Q0J3Y4</accession>
<keyword evidence="2" id="KW-0732">Signal</keyword>
<dbReference type="GO" id="GO:0090729">
    <property type="term" value="F:toxin activity"/>
    <property type="evidence" value="ECO:0007669"/>
    <property type="project" value="UniProtKB-KW"/>
</dbReference>
<feature type="signal peptide" evidence="2">
    <location>
        <begin position="1"/>
        <end position="26"/>
    </location>
</feature>
<dbReference type="InterPro" id="IPR016138">
    <property type="entry name" value="Ribosome_inactivat_prot_sub1"/>
</dbReference>
<dbReference type="InterPro" id="IPR001574">
    <property type="entry name" value="Ribosome_inactivat_prot"/>
</dbReference>
<dbReference type="GO" id="GO:0006952">
    <property type="term" value="P:defense response"/>
    <property type="evidence" value="ECO:0007669"/>
    <property type="project" value="UniProtKB-KW"/>
</dbReference>
<keyword evidence="1" id="KW-0611">Plant defense</keyword>
<evidence type="ECO:0000256" key="1">
    <source>
        <dbReference type="RuleBase" id="RU004915"/>
    </source>
</evidence>
<dbReference type="AlphaFoldDB" id="A0A9Q0J3Y4"/>
<proteinExistence type="inferred from homology"/>
<protein>
    <recommendedName>
        <fullName evidence="1">rRNA N-glycosylase</fullName>
        <ecNumber evidence="1">3.2.2.22</ecNumber>
    </recommendedName>
</protein>
<comment type="similarity">
    <text evidence="1">Belongs to the ribosome-inactivating protein family.</text>
</comment>
<sequence length="212" mass="23775">MMMMKSSKVAWVCWILLLVGAGGVWPISGVELQQEDMPDPADKYPMRLQAFCTLEFILDKATTVEEFKEFILRIRSLLTSGYVRDDFPSMSKEKASGMNRYRQIRILIPEGVVTIVININDLYVAGFHCNNPDAPTTSEQSTNAYFYLQEDKGNPDGFCDAVGLFEGATAAGLGYRVRYGSLGDQREETRLGRDELIEAIASFYARIEGRNA</sequence>
<gene>
    <name evidence="3" type="ORF">Tsubulata_033114</name>
</gene>
<dbReference type="OrthoDB" id="1704365at2759"/>
<dbReference type="InterPro" id="IPR017989">
    <property type="entry name" value="Ribosome_inactivat_1/2"/>
</dbReference>
<dbReference type="SUPFAM" id="SSF56371">
    <property type="entry name" value="Ribosome inactivating proteins (RIP)"/>
    <property type="match status" value="1"/>
</dbReference>
<keyword evidence="1" id="KW-0800">Toxin</keyword>
<reference evidence="3" key="2">
    <citation type="journal article" date="2023" name="Plants (Basel)">
        <title>Annotation of the Turnera subulata (Passifloraceae) Draft Genome Reveals the S-Locus Evolved after the Divergence of Turneroideae from Passifloroideae in a Stepwise Manner.</title>
        <authorList>
            <person name="Henning P.M."/>
            <person name="Roalson E.H."/>
            <person name="Mir W."/>
            <person name="McCubbin A.G."/>
            <person name="Shore J.S."/>
        </authorList>
    </citation>
    <scope>NUCLEOTIDE SEQUENCE</scope>
    <source>
        <strain evidence="3">F60SS</strain>
    </source>
</reference>
<dbReference type="EMBL" id="JAKUCV010006097">
    <property type="protein sequence ID" value="KAJ4828721.1"/>
    <property type="molecule type" value="Genomic_DNA"/>
</dbReference>
<feature type="chain" id="PRO_5040348805" description="rRNA N-glycosylase" evidence="2">
    <location>
        <begin position="27"/>
        <end position="212"/>
    </location>
</feature>